<reference evidence="7 8" key="1">
    <citation type="submission" date="2017-04" db="EMBL/GenBank/DDBJ databases">
        <title>Draft genome sequence of Zooshikella ganghwensis VG4 isolated from Red Sea sediments.</title>
        <authorList>
            <person name="Rehman Z."/>
            <person name="Alam I."/>
            <person name="Kamau A."/>
            <person name="Bajic V."/>
            <person name="Leiknes T."/>
        </authorList>
    </citation>
    <scope>NUCLEOTIDE SEQUENCE [LARGE SCALE GENOMIC DNA]</scope>
    <source>
        <strain evidence="7 8">VG4</strain>
    </source>
</reference>
<evidence type="ECO:0000256" key="3">
    <source>
        <dbReference type="ARBA" id="ARBA00022692"/>
    </source>
</evidence>
<keyword evidence="5 6" id="KW-0472">Membrane</keyword>
<protein>
    <submittedName>
        <fullName evidence="7">Na/Pi cotransporter family protein</fullName>
    </submittedName>
</protein>
<evidence type="ECO:0000256" key="4">
    <source>
        <dbReference type="ARBA" id="ARBA00022989"/>
    </source>
</evidence>
<dbReference type="AlphaFoldDB" id="A0A4P9VTD7"/>
<dbReference type="EMBL" id="NDXW01000001">
    <property type="protein sequence ID" value="RDH45694.1"/>
    <property type="molecule type" value="Genomic_DNA"/>
</dbReference>
<gene>
    <name evidence="7" type="ORF">B9G39_20795</name>
</gene>
<dbReference type="Proteomes" id="UP000257039">
    <property type="component" value="Unassembled WGS sequence"/>
</dbReference>
<feature type="transmembrane region" description="Helical" evidence="6">
    <location>
        <begin position="306"/>
        <end position="325"/>
    </location>
</feature>
<feature type="transmembrane region" description="Helical" evidence="6">
    <location>
        <begin position="27"/>
        <end position="48"/>
    </location>
</feature>
<comment type="subcellular location">
    <subcellularLocation>
        <location evidence="1">Cell membrane</location>
        <topology evidence="1">Multi-pass membrane protein</topology>
    </subcellularLocation>
</comment>
<feature type="transmembrane region" description="Helical" evidence="6">
    <location>
        <begin position="267"/>
        <end position="286"/>
    </location>
</feature>
<dbReference type="GO" id="GO:0005436">
    <property type="term" value="F:sodium:phosphate symporter activity"/>
    <property type="evidence" value="ECO:0007669"/>
    <property type="project" value="InterPro"/>
</dbReference>
<evidence type="ECO:0000313" key="7">
    <source>
        <dbReference type="EMBL" id="RDH45694.1"/>
    </source>
</evidence>
<keyword evidence="3 6" id="KW-0812">Transmembrane</keyword>
<dbReference type="GO" id="GO:0005886">
    <property type="term" value="C:plasma membrane"/>
    <property type="evidence" value="ECO:0007669"/>
    <property type="project" value="UniProtKB-SubCell"/>
</dbReference>
<dbReference type="PANTHER" id="PTHR10010:SF46">
    <property type="entry name" value="SODIUM-DEPENDENT PHOSPHATE TRANSPORT PROTEIN 2B"/>
    <property type="match status" value="1"/>
</dbReference>
<evidence type="ECO:0000256" key="1">
    <source>
        <dbReference type="ARBA" id="ARBA00004651"/>
    </source>
</evidence>
<name>A0A4P9VTD7_9GAMM</name>
<evidence type="ECO:0000256" key="5">
    <source>
        <dbReference type="ARBA" id="ARBA00023136"/>
    </source>
</evidence>
<feature type="transmembrane region" description="Helical" evidence="6">
    <location>
        <begin position="192"/>
        <end position="222"/>
    </location>
</feature>
<dbReference type="PANTHER" id="PTHR10010">
    <property type="entry name" value="SOLUTE CARRIER FAMILY 34 SODIUM PHOSPHATE , MEMBER 2-RELATED"/>
    <property type="match status" value="1"/>
</dbReference>
<dbReference type="GO" id="GO:0044341">
    <property type="term" value="P:sodium-dependent phosphate transport"/>
    <property type="evidence" value="ECO:0007669"/>
    <property type="project" value="InterPro"/>
</dbReference>
<keyword evidence="2" id="KW-1003">Cell membrane</keyword>
<keyword evidence="8" id="KW-1185">Reference proteome</keyword>
<sequence length="613" mass="67248">MLKKLLLPTILILLAYGFWISPDFKVVSAGVAVFLLGMIFLEQGFKAFTGGILERILHFSTNKMWKSLTFGIVSTSLLQSSSLVSVIAISFLSAGLIGLSQGIGIIFGANLGTTTGAWLVAAFGLKVNIGSYAMPFLVFGLVFLFDKNKALQGIGNVFIGVGLLFLGIHYMKEGFEAFRASVDLSQYAMTGIFGLLFYTLIGIVATVVMQSSHATLILIITALASHQVSYENSLAVAIGANVGTTITAVLGALSANIQGKRLAAAHLVFNLSTGAIALLFIEQMVWVVSHLSNVIGINSNNYTLQLALFHTVFNTIGIVVLLPFLGNLVKILVNWLPDIRGNGVSISTEGKAIHRAKFLNEISLNYPETAIQAMVKESVHLFQNAYQIVSLGVFVRALDIKKTKELKELLNLETELVTVNIDELYQRYIKGIYADILRYGSQIEAGLSVEQSTQVFSLKLACRKIVDAIKDIKHLHKNLANYVKSDDEVVREQYDLLRLRVIIILKQIYELRLLSDADELTTKTDLIKLAIAKQDIGSNGTLEQLIRKHRIDPLVASSLINDSGYVHSICNNLVDSVIGIFRRATGDIILAEQEMELDQDELMAILKKHKGSR</sequence>
<proteinExistence type="predicted"/>
<dbReference type="RefSeq" id="WP_094788619.1">
    <property type="nucleotide sequence ID" value="NZ_NDXW01000001.1"/>
</dbReference>
<evidence type="ECO:0000256" key="2">
    <source>
        <dbReference type="ARBA" id="ARBA00022475"/>
    </source>
</evidence>
<dbReference type="NCBIfam" id="NF037997">
    <property type="entry name" value="Na_Pi_symport"/>
    <property type="match status" value="1"/>
</dbReference>
<feature type="transmembrane region" description="Helical" evidence="6">
    <location>
        <begin position="127"/>
        <end position="145"/>
    </location>
</feature>
<evidence type="ECO:0000256" key="6">
    <source>
        <dbReference type="SAM" id="Phobius"/>
    </source>
</evidence>
<comment type="caution">
    <text evidence="7">The sequence shown here is derived from an EMBL/GenBank/DDBJ whole genome shotgun (WGS) entry which is preliminary data.</text>
</comment>
<organism evidence="7 8">
    <name type="scientific">Zooshikella ganghwensis</name>
    <dbReference type="NCBI Taxonomy" id="202772"/>
    <lineage>
        <taxon>Bacteria</taxon>
        <taxon>Pseudomonadati</taxon>
        <taxon>Pseudomonadota</taxon>
        <taxon>Gammaproteobacteria</taxon>
        <taxon>Oceanospirillales</taxon>
        <taxon>Zooshikellaceae</taxon>
        <taxon>Zooshikella</taxon>
    </lineage>
</organism>
<accession>A0A4P9VTD7</accession>
<evidence type="ECO:0000313" key="8">
    <source>
        <dbReference type="Proteomes" id="UP000257039"/>
    </source>
</evidence>
<feature type="transmembrane region" description="Helical" evidence="6">
    <location>
        <begin position="234"/>
        <end position="255"/>
    </location>
</feature>
<keyword evidence="4 6" id="KW-1133">Transmembrane helix</keyword>
<dbReference type="Pfam" id="PF02690">
    <property type="entry name" value="Na_Pi_cotrans"/>
    <property type="match status" value="2"/>
</dbReference>
<dbReference type="InterPro" id="IPR003841">
    <property type="entry name" value="Na/Pi_transpt"/>
</dbReference>
<feature type="transmembrane region" description="Helical" evidence="6">
    <location>
        <begin position="151"/>
        <end position="171"/>
    </location>
</feature>